<feature type="transmembrane region" description="Helical" evidence="1">
    <location>
        <begin position="231"/>
        <end position="248"/>
    </location>
</feature>
<organism evidence="2 3">
    <name type="scientific">Streptomyces gardneri</name>
    <dbReference type="NCBI Taxonomy" id="66892"/>
    <lineage>
        <taxon>Bacteria</taxon>
        <taxon>Bacillati</taxon>
        <taxon>Actinomycetota</taxon>
        <taxon>Actinomycetes</taxon>
        <taxon>Kitasatosporales</taxon>
        <taxon>Streptomycetaceae</taxon>
        <taxon>Streptomyces</taxon>
    </lineage>
</organism>
<keyword evidence="1" id="KW-1133">Transmembrane helix</keyword>
<dbReference type="InterPro" id="IPR011990">
    <property type="entry name" value="TPR-like_helical_dom_sf"/>
</dbReference>
<keyword evidence="1" id="KW-0812">Transmembrane</keyword>
<dbReference type="EMBL" id="BJMN01000016">
    <property type="protein sequence ID" value="GEB57214.1"/>
    <property type="molecule type" value="Genomic_DNA"/>
</dbReference>
<feature type="transmembrane region" description="Helical" evidence="1">
    <location>
        <begin position="299"/>
        <end position="318"/>
    </location>
</feature>
<evidence type="ECO:0000256" key="1">
    <source>
        <dbReference type="SAM" id="Phobius"/>
    </source>
</evidence>
<evidence type="ECO:0000313" key="2">
    <source>
        <dbReference type="EMBL" id="GEB57214.1"/>
    </source>
</evidence>
<sequence>MNDNNGNNDNARGRVDVLVAAGRPAEARAIARTALDTDGPDAGLFLSLARAHLAEDDDDHDDDAERVFREGLDACPDDISLLAGYAELCARTDAMDRPGRHARGPVLLARLRELAPHSPELLRAEAAGSSVSTSAKDSVSARRVQSFDAARVFAEAPTPQAAAAQAAQWAAEAPRDLRLAVLAETTGALAAAGRTWSRLLLRRGFEYRFAVVVVVAVLIVLRITVLPAVPFGVATGVGLLLGLPFLGLRQQLRGARERAAERLAAAVTAAVPGDEAGVGGDGFEPPELPPVPRVTPREYAFAGAGLALLLAVGVTAYASSLAYPRYDIVAHDTFRGLQGIDLREEFDPFGAVPDSEKEASTARVYVAEDAAPDAAAEYLVAVTTGDFHEMRESYVYDGNGLVPEDTAGVGIVHDTWRAEAGPYGAWMRCLRYTEAATGTLRAMCVWGDKGSIGMVLFTAADKNRDAAEETARSIGTDFLRPAEA</sequence>
<dbReference type="SUPFAM" id="SSF48452">
    <property type="entry name" value="TPR-like"/>
    <property type="match status" value="1"/>
</dbReference>
<keyword evidence="3" id="KW-1185">Reference proteome</keyword>
<comment type="caution">
    <text evidence="2">The sequence shown here is derived from an EMBL/GenBank/DDBJ whole genome shotgun (WGS) entry which is preliminary data.</text>
</comment>
<reference evidence="2 3" key="1">
    <citation type="submission" date="2019-06" db="EMBL/GenBank/DDBJ databases">
        <title>Whole genome shotgun sequence of Streptomyces gardneri NBRC 12865.</title>
        <authorList>
            <person name="Hosoyama A."/>
            <person name="Uohara A."/>
            <person name="Ohji S."/>
            <person name="Ichikawa N."/>
        </authorList>
    </citation>
    <scope>NUCLEOTIDE SEQUENCE [LARGE SCALE GENOMIC DNA]</scope>
    <source>
        <strain evidence="2 3">NBRC 12865</strain>
    </source>
</reference>
<dbReference type="Gene3D" id="1.25.40.10">
    <property type="entry name" value="Tetratricopeptide repeat domain"/>
    <property type="match status" value="1"/>
</dbReference>
<gene>
    <name evidence="2" type="ORF">SGA01_28190</name>
</gene>
<feature type="transmembrane region" description="Helical" evidence="1">
    <location>
        <begin position="207"/>
        <end position="225"/>
    </location>
</feature>
<evidence type="ECO:0000313" key="3">
    <source>
        <dbReference type="Proteomes" id="UP000315226"/>
    </source>
</evidence>
<name>A0A4Y3RIK0_9ACTN</name>
<proteinExistence type="predicted"/>
<protein>
    <submittedName>
        <fullName evidence="2">Uncharacterized protein</fullName>
    </submittedName>
</protein>
<keyword evidence="1" id="KW-0472">Membrane</keyword>
<dbReference type="OrthoDB" id="4135194at2"/>
<dbReference type="Proteomes" id="UP000315226">
    <property type="component" value="Unassembled WGS sequence"/>
</dbReference>
<accession>A0A4Y3RIK0</accession>
<dbReference type="RefSeq" id="WP_141296823.1">
    <property type="nucleotide sequence ID" value="NZ_BJMN01000016.1"/>
</dbReference>
<dbReference type="AlphaFoldDB" id="A0A4Y3RIK0"/>